<comment type="caution">
    <text evidence="12">The sequence shown here is derived from an EMBL/GenBank/DDBJ whole genome shotgun (WGS) entry which is preliminary data.</text>
</comment>
<feature type="domain" description="ABC transporter" evidence="10">
    <location>
        <begin position="282"/>
        <end position="512"/>
    </location>
</feature>
<dbReference type="PROSITE" id="PS00211">
    <property type="entry name" value="ABC_TRANSPORTER_1"/>
    <property type="match status" value="1"/>
</dbReference>
<reference evidence="12 13" key="1">
    <citation type="submission" date="2018-06" db="EMBL/GenBank/DDBJ databases">
        <title>Genomic Encyclopedia of Type Strains, Phase IV (KMG-IV): sequencing the most valuable type-strain genomes for metagenomic binning, comparative biology and taxonomic classification.</title>
        <authorList>
            <person name="Goeker M."/>
        </authorList>
    </citation>
    <scope>NUCLEOTIDE SEQUENCE [LARGE SCALE GENOMIC DNA]</scope>
    <source>
        <strain evidence="12 13">DSM 24875</strain>
    </source>
</reference>
<protein>
    <submittedName>
        <fullName evidence="12">Ribosome-dependent ATPase</fullName>
    </submittedName>
</protein>
<dbReference type="EMBL" id="QNRK01000033">
    <property type="protein sequence ID" value="RBP05795.1"/>
    <property type="molecule type" value="Genomic_DNA"/>
</dbReference>
<dbReference type="InterPro" id="IPR017871">
    <property type="entry name" value="ABC_transporter-like_CS"/>
</dbReference>
<gene>
    <name evidence="12" type="ORF">DFR50_13360</name>
</gene>
<comment type="similarity">
    <text evidence="2">Belongs to the ABC transporter superfamily.</text>
</comment>
<dbReference type="OrthoDB" id="9805029at2"/>
<dbReference type="GO" id="GO:0005524">
    <property type="term" value="F:ATP binding"/>
    <property type="evidence" value="ECO:0007669"/>
    <property type="project" value="UniProtKB-KW"/>
</dbReference>
<dbReference type="InterPro" id="IPR003439">
    <property type="entry name" value="ABC_transporter-like_ATP-bd"/>
</dbReference>
<dbReference type="PROSITE" id="PS51012">
    <property type="entry name" value="ABC_TM2"/>
    <property type="match status" value="1"/>
</dbReference>
<evidence type="ECO:0000259" key="11">
    <source>
        <dbReference type="PROSITE" id="PS51012"/>
    </source>
</evidence>
<dbReference type="InterPro" id="IPR027417">
    <property type="entry name" value="P-loop_NTPase"/>
</dbReference>
<organism evidence="12 13">
    <name type="scientific">Roseiarcus fermentans</name>
    <dbReference type="NCBI Taxonomy" id="1473586"/>
    <lineage>
        <taxon>Bacteria</taxon>
        <taxon>Pseudomonadati</taxon>
        <taxon>Pseudomonadota</taxon>
        <taxon>Alphaproteobacteria</taxon>
        <taxon>Hyphomicrobiales</taxon>
        <taxon>Roseiarcaceae</taxon>
        <taxon>Roseiarcus</taxon>
    </lineage>
</organism>
<proteinExistence type="inferred from homology"/>
<dbReference type="CDD" id="cd03230">
    <property type="entry name" value="ABC_DR_subfamily_A"/>
    <property type="match status" value="1"/>
</dbReference>
<feature type="transmembrane region" description="Helical" evidence="9">
    <location>
        <begin position="731"/>
        <end position="752"/>
    </location>
</feature>
<feature type="transmembrane region" description="Helical" evidence="9">
    <location>
        <begin position="779"/>
        <end position="802"/>
    </location>
</feature>
<evidence type="ECO:0000256" key="2">
    <source>
        <dbReference type="ARBA" id="ARBA00005417"/>
    </source>
</evidence>
<dbReference type="GO" id="GO:0140359">
    <property type="term" value="F:ABC-type transporter activity"/>
    <property type="evidence" value="ECO:0007669"/>
    <property type="project" value="InterPro"/>
</dbReference>
<name>A0A366EWD8_9HYPH</name>
<dbReference type="InterPro" id="IPR047817">
    <property type="entry name" value="ABC2_TM_bact-type"/>
</dbReference>
<evidence type="ECO:0000256" key="9">
    <source>
        <dbReference type="SAM" id="Phobius"/>
    </source>
</evidence>
<dbReference type="GO" id="GO:0016887">
    <property type="term" value="F:ATP hydrolysis activity"/>
    <property type="evidence" value="ECO:0007669"/>
    <property type="project" value="InterPro"/>
</dbReference>
<evidence type="ECO:0000256" key="8">
    <source>
        <dbReference type="SAM" id="MobiDB-lite"/>
    </source>
</evidence>
<evidence type="ECO:0000313" key="13">
    <source>
        <dbReference type="Proteomes" id="UP000253529"/>
    </source>
</evidence>
<dbReference type="NCBIfam" id="NF033858">
    <property type="entry name" value="ABC2_perm_RbbA"/>
    <property type="match status" value="1"/>
</dbReference>
<evidence type="ECO:0000256" key="1">
    <source>
        <dbReference type="ARBA" id="ARBA00004141"/>
    </source>
</evidence>
<feature type="transmembrane region" description="Helical" evidence="9">
    <location>
        <begin position="837"/>
        <end position="859"/>
    </location>
</feature>
<dbReference type="Proteomes" id="UP000253529">
    <property type="component" value="Unassembled WGS sequence"/>
</dbReference>
<evidence type="ECO:0000256" key="4">
    <source>
        <dbReference type="ARBA" id="ARBA00022741"/>
    </source>
</evidence>
<dbReference type="InterPro" id="IPR003593">
    <property type="entry name" value="AAA+_ATPase"/>
</dbReference>
<dbReference type="Pfam" id="PF12698">
    <property type="entry name" value="ABC2_membrane_3"/>
    <property type="match status" value="1"/>
</dbReference>
<sequence>MTALLKTEWRLESAAVAASLEGVTHRYGKTVALDTVTLAVPAGCMAGLIGPDGVGKSTLLGLIAGVRKIQSGEVRALGGDLGDAGFRQGCFARIAYMPQGLGRNLYPTLSVFENLDFIGRLFGQGEAERSARIDDLTRSTGLDPFLARPAGKLSGGMKQKLSLCCSLIHDPDLLILDEPTTGVDPLSRRQFWELIDRIRARRPQMSVVVATAYMEEADQYAWLAAMDAGRVIATGSPAEIKSRAGASDLEAAFIALLPEEKRKGHKAIAIPPRKREEGPPAIEADGLTKRFDAFVAVDHVSFRIEKGEIFGFLGSNGCGKSTTMKMLTGLLPPTEGRAMLFGRPVSGGDMETRRRVGYMSQAFSLYGELSVRRNLELHAKLFDLPVAERSKRVEEMLDRFGLREVAGAEPESLPLGMRQRLQLAVAIQHRPEMLILDEPTSGVDPVARDQFWEYLIDLSRNDGVTIFLSTHFMNEAMRCDRISLMHAGKVLAADTPQALVEARHAMSLEEAFIGYLEDAAGLGHKGDQPTEPSPTPETKAFAPPKPASDTFSLSRLWAYARREAVEILRDPVRVTFAILNPIILMFVIGYGISFDVEHLRWAAFDQDRSLESRQLLDSFQNPKYFDRKPDLAAADAIVSGLQSGQLKFALEVPTNFGHDLITQQTPEIGAWISGDMPFRAETTRSYLGGVMQAYLADLSARLTGRPSSFSLINIEERYRYNQSFKSIYSEVPSTIMVMLILIPAIMTALGVVREVESGSIANFRSTPVTRLEFLLGKQLPYVAIGLMSFATLVVLALFVFGVPVTGSWAALIAGGFLCVCAATGFGLLVSTFVRTQVAAIFGTTCIALIPTASFSGLLVPVSSLSGAGRAIGLAFPASWFQQISIGTFTKGLGFAELWVNYLALAGFTVLFIGLATLVLRKQEA</sequence>
<feature type="domain" description="ABC transporter" evidence="10">
    <location>
        <begin position="18"/>
        <end position="253"/>
    </location>
</feature>
<feature type="transmembrane region" description="Helical" evidence="9">
    <location>
        <begin position="898"/>
        <end position="919"/>
    </location>
</feature>
<comment type="subcellular location">
    <subcellularLocation>
        <location evidence="1">Membrane</location>
        <topology evidence="1">Multi-pass membrane protein</topology>
    </subcellularLocation>
</comment>
<dbReference type="InterPro" id="IPR047651">
    <property type="entry name" value="ABC2_perm_RbbA"/>
</dbReference>
<keyword evidence="4" id="KW-0547">Nucleotide-binding</keyword>
<dbReference type="PROSITE" id="PS50893">
    <property type="entry name" value="ABC_TRANSPORTER_2"/>
    <property type="match status" value="2"/>
</dbReference>
<feature type="transmembrane region" description="Helical" evidence="9">
    <location>
        <begin position="808"/>
        <end position="830"/>
    </location>
</feature>
<keyword evidence="3 9" id="KW-0812">Transmembrane</keyword>
<evidence type="ECO:0000256" key="3">
    <source>
        <dbReference type="ARBA" id="ARBA00022692"/>
    </source>
</evidence>
<evidence type="ECO:0000256" key="5">
    <source>
        <dbReference type="ARBA" id="ARBA00022840"/>
    </source>
</evidence>
<keyword evidence="6 9" id="KW-1133">Transmembrane helix</keyword>
<evidence type="ECO:0000256" key="7">
    <source>
        <dbReference type="ARBA" id="ARBA00023136"/>
    </source>
</evidence>
<dbReference type="AlphaFoldDB" id="A0A366EWD8"/>
<dbReference type="Pfam" id="PF00005">
    <property type="entry name" value="ABC_tran"/>
    <property type="match status" value="2"/>
</dbReference>
<accession>A0A366EWD8</accession>
<dbReference type="PANTHER" id="PTHR43038">
    <property type="entry name" value="ATP-BINDING CASSETTE, SUB-FAMILY H, MEMBER 1"/>
    <property type="match status" value="1"/>
</dbReference>
<dbReference type="SUPFAM" id="SSF52540">
    <property type="entry name" value="P-loop containing nucleoside triphosphate hydrolases"/>
    <property type="match status" value="2"/>
</dbReference>
<keyword evidence="13" id="KW-1185">Reference proteome</keyword>
<dbReference type="RefSeq" id="WP_113891785.1">
    <property type="nucleotide sequence ID" value="NZ_QNRK01000033.1"/>
</dbReference>
<keyword evidence="7 9" id="KW-0472">Membrane</keyword>
<dbReference type="Gene3D" id="3.40.50.300">
    <property type="entry name" value="P-loop containing nucleotide triphosphate hydrolases"/>
    <property type="match status" value="2"/>
</dbReference>
<evidence type="ECO:0000313" key="12">
    <source>
        <dbReference type="EMBL" id="RBP05795.1"/>
    </source>
</evidence>
<dbReference type="PANTHER" id="PTHR43038:SF4">
    <property type="entry name" value="RIBOSOME-ASSOCIATED ATPASE"/>
    <property type="match status" value="1"/>
</dbReference>
<feature type="region of interest" description="Disordered" evidence="8">
    <location>
        <begin position="523"/>
        <end position="547"/>
    </location>
</feature>
<feature type="domain" description="ABC transmembrane type-2" evidence="11">
    <location>
        <begin position="692"/>
        <end position="922"/>
    </location>
</feature>
<dbReference type="SMART" id="SM00382">
    <property type="entry name" value="AAA"/>
    <property type="match status" value="2"/>
</dbReference>
<evidence type="ECO:0000259" key="10">
    <source>
        <dbReference type="PROSITE" id="PS50893"/>
    </source>
</evidence>
<keyword evidence="5" id="KW-0067">ATP-binding</keyword>
<evidence type="ECO:0000256" key="6">
    <source>
        <dbReference type="ARBA" id="ARBA00022989"/>
    </source>
</evidence>
<dbReference type="InterPro" id="IPR013525">
    <property type="entry name" value="ABC2_TM"/>
</dbReference>
<dbReference type="GO" id="GO:0016020">
    <property type="term" value="C:membrane"/>
    <property type="evidence" value="ECO:0007669"/>
    <property type="project" value="UniProtKB-SubCell"/>
</dbReference>